<feature type="region of interest" description="Disordered" evidence="1">
    <location>
        <begin position="30"/>
        <end position="50"/>
    </location>
</feature>
<feature type="compositionally biased region" description="Pro residues" evidence="1">
    <location>
        <begin position="145"/>
        <end position="154"/>
    </location>
</feature>
<evidence type="ECO:0000313" key="4">
    <source>
        <dbReference type="Proteomes" id="UP000215902"/>
    </source>
</evidence>
<feature type="compositionally biased region" description="Acidic residues" evidence="1">
    <location>
        <begin position="35"/>
        <end position="44"/>
    </location>
</feature>
<dbReference type="AlphaFoldDB" id="A0A267EEJ9"/>
<sequence length="342" mass="36134">MTSPLPVRFTLELSTLSALVALPIGSVLKSTCDSSDPDSPDSPDADCRPGYQVTARRSSRLAIDFELLPVPTACTASSSVQHQFGLHHHHHRAEPLRPASVNSQMQQCQRQSTGPFVIKMMPYNRAMPRVVTAAPTPPVSESASLPPPPTPTPPAATESSLSQLTVDGADQLSGELSSDLMSLLPADLFQLPPASDSVDCAADLADIASLLGPLDSSSSPPPLHQPHAPSSSSSSSPPPPPPLQLFDNCRGDSSAVAMVPSRASVPQLTRHQQQRKQNLKQLKQQQQQLRQQPAASRRALRVSVTRRGDGASRNLSVSVGASGGSPMSAAFVSTVSGRLRSH</sequence>
<feature type="compositionally biased region" description="Low complexity" evidence="1">
    <location>
        <begin position="279"/>
        <end position="292"/>
    </location>
</feature>
<dbReference type="Proteomes" id="UP000215902">
    <property type="component" value="Unassembled WGS sequence"/>
</dbReference>
<feature type="signal peptide" evidence="2">
    <location>
        <begin position="1"/>
        <end position="21"/>
    </location>
</feature>
<keyword evidence="2" id="KW-0732">Signal</keyword>
<accession>A0A267EEJ9</accession>
<feature type="chain" id="PRO_5013329217" evidence="2">
    <location>
        <begin position="22"/>
        <end position="342"/>
    </location>
</feature>
<feature type="region of interest" description="Disordered" evidence="1">
    <location>
        <begin position="134"/>
        <end position="161"/>
    </location>
</feature>
<evidence type="ECO:0000256" key="2">
    <source>
        <dbReference type="SAM" id="SignalP"/>
    </source>
</evidence>
<feature type="compositionally biased region" description="Low complexity" evidence="1">
    <location>
        <begin position="134"/>
        <end position="144"/>
    </location>
</feature>
<evidence type="ECO:0000256" key="1">
    <source>
        <dbReference type="SAM" id="MobiDB-lite"/>
    </source>
</evidence>
<organism evidence="3 4">
    <name type="scientific">Macrostomum lignano</name>
    <dbReference type="NCBI Taxonomy" id="282301"/>
    <lineage>
        <taxon>Eukaryota</taxon>
        <taxon>Metazoa</taxon>
        <taxon>Spiralia</taxon>
        <taxon>Lophotrochozoa</taxon>
        <taxon>Platyhelminthes</taxon>
        <taxon>Rhabditophora</taxon>
        <taxon>Macrostomorpha</taxon>
        <taxon>Macrostomida</taxon>
        <taxon>Macrostomidae</taxon>
        <taxon>Macrostomum</taxon>
    </lineage>
</organism>
<dbReference type="EMBL" id="NIVC01002207">
    <property type="protein sequence ID" value="PAA59973.1"/>
    <property type="molecule type" value="Genomic_DNA"/>
</dbReference>
<name>A0A267EEJ9_9PLAT</name>
<reference evidence="3 4" key="1">
    <citation type="submission" date="2017-06" db="EMBL/GenBank/DDBJ databases">
        <title>A platform for efficient transgenesis in Macrostomum lignano, a flatworm model organism for stem cell research.</title>
        <authorList>
            <person name="Berezikov E."/>
        </authorList>
    </citation>
    <scope>NUCLEOTIDE SEQUENCE [LARGE SCALE GENOMIC DNA]</scope>
    <source>
        <strain evidence="3">DV1</strain>
        <tissue evidence="3">Whole organism</tissue>
    </source>
</reference>
<feature type="compositionally biased region" description="Low complexity" evidence="1">
    <location>
        <begin position="225"/>
        <end position="235"/>
    </location>
</feature>
<comment type="caution">
    <text evidence="3">The sequence shown here is derived from an EMBL/GenBank/DDBJ whole genome shotgun (WGS) entry which is preliminary data.</text>
</comment>
<evidence type="ECO:0000313" key="3">
    <source>
        <dbReference type="EMBL" id="PAA59973.1"/>
    </source>
</evidence>
<feature type="region of interest" description="Disordered" evidence="1">
    <location>
        <begin position="213"/>
        <end position="245"/>
    </location>
</feature>
<proteinExistence type="predicted"/>
<gene>
    <name evidence="3" type="ORF">BOX15_Mlig013200g1</name>
</gene>
<protein>
    <submittedName>
        <fullName evidence="3">Uncharacterized protein</fullName>
    </submittedName>
</protein>
<feature type="region of interest" description="Disordered" evidence="1">
    <location>
        <begin position="263"/>
        <end position="328"/>
    </location>
</feature>
<keyword evidence="4" id="KW-1185">Reference proteome</keyword>